<feature type="transmembrane region" description="Helical" evidence="1">
    <location>
        <begin position="50"/>
        <end position="78"/>
    </location>
</feature>
<reference evidence="2 3" key="1">
    <citation type="submission" date="2018-08" db="EMBL/GenBank/DDBJ databases">
        <title>Genomic Encyclopedia of Type Strains, Phase IV (KMG-IV): sequencing the most valuable type-strain genomes for metagenomic binning, comparative biology and taxonomic classification.</title>
        <authorList>
            <person name="Goeker M."/>
        </authorList>
    </citation>
    <scope>NUCLEOTIDE SEQUENCE [LARGE SCALE GENOMIC DNA]</scope>
    <source>
        <strain evidence="2 3">BW863</strain>
    </source>
</reference>
<keyword evidence="3" id="KW-1185">Reference proteome</keyword>
<dbReference type="RefSeq" id="WP_115834841.1">
    <property type="nucleotide sequence ID" value="NZ_CP025086.1"/>
</dbReference>
<proteinExistence type="predicted"/>
<dbReference type="Proteomes" id="UP000256900">
    <property type="component" value="Unassembled WGS sequence"/>
</dbReference>
<keyword evidence="1" id="KW-0472">Membrane</keyword>
<evidence type="ECO:0000256" key="1">
    <source>
        <dbReference type="SAM" id="Phobius"/>
    </source>
</evidence>
<dbReference type="AlphaFoldDB" id="A0A3D9Z1G2"/>
<keyword evidence="1" id="KW-1133">Transmembrane helix</keyword>
<evidence type="ECO:0000313" key="2">
    <source>
        <dbReference type="EMBL" id="REF89013.1"/>
    </source>
</evidence>
<feature type="transmembrane region" description="Helical" evidence="1">
    <location>
        <begin position="21"/>
        <end position="44"/>
    </location>
</feature>
<dbReference type="EMBL" id="QUMO01000001">
    <property type="protein sequence ID" value="REF89013.1"/>
    <property type="molecule type" value="Genomic_DNA"/>
</dbReference>
<gene>
    <name evidence="2" type="ORF">DES32_0227</name>
</gene>
<organism evidence="2 3">
    <name type="scientific">Methylovirgula ligni</name>
    <dbReference type="NCBI Taxonomy" id="569860"/>
    <lineage>
        <taxon>Bacteria</taxon>
        <taxon>Pseudomonadati</taxon>
        <taxon>Pseudomonadota</taxon>
        <taxon>Alphaproteobacteria</taxon>
        <taxon>Hyphomicrobiales</taxon>
        <taxon>Beijerinckiaceae</taxon>
        <taxon>Methylovirgula</taxon>
    </lineage>
</organism>
<protein>
    <submittedName>
        <fullName evidence="2">Uncharacterized protein</fullName>
    </submittedName>
</protein>
<comment type="caution">
    <text evidence="2">The sequence shown here is derived from an EMBL/GenBank/DDBJ whole genome shotgun (WGS) entry which is preliminary data.</text>
</comment>
<evidence type="ECO:0000313" key="3">
    <source>
        <dbReference type="Proteomes" id="UP000256900"/>
    </source>
</evidence>
<keyword evidence="1" id="KW-0812">Transmembrane</keyword>
<name>A0A3D9Z1G2_9HYPH</name>
<sequence>MIGLGLISFAFGVALATRYQFLILGVVTFAGLVAIAAFAHVAALPAMSGVLAGLLFAISLQVGYLAGTLIFDVCAPLVRAPVRMQRRSR</sequence>
<accession>A0A3D9Z1G2</accession>